<organism evidence="4 5">
    <name type="scientific">Blyttiomyces helicus</name>
    <dbReference type="NCBI Taxonomy" id="388810"/>
    <lineage>
        <taxon>Eukaryota</taxon>
        <taxon>Fungi</taxon>
        <taxon>Fungi incertae sedis</taxon>
        <taxon>Chytridiomycota</taxon>
        <taxon>Chytridiomycota incertae sedis</taxon>
        <taxon>Chytridiomycetes</taxon>
        <taxon>Chytridiomycetes incertae sedis</taxon>
        <taxon>Blyttiomyces</taxon>
    </lineage>
</organism>
<keyword evidence="1 2" id="KW-0175">Coiled coil</keyword>
<feature type="region of interest" description="Disordered" evidence="3">
    <location>
        <begin position="385"/>
        <end position="404"/>
    </location>
</feature>
<evidence type="ECO:0000256" key="3">
    <source>
        <dbReference type="SAM" id="MobiDB-lite"/>
    </source>
</evidence>
<dbReference type="EMBL" id="KZ995015">
    <property type="protein sequence ID" value="RKO91554.1"/>
    <property type="molecule type" value="Genomic_DNA"/>
</dbReference>
<keyword evidence="5" id="KW-1185">Reference proteome</keyword>
<evidence type="ECO:0000256" key="1">
    <source>
        <dbReference type="ARBA" id="ARBA00023054"/>
    </source>
</evidence>
<dbReference type="PANTHER" id="PTHR21549:SF0">
    <property type="entry name" value="COILED-COIL DOMAIN-CONTAINING PROTEIN 112"/>
    <property type="match status" value="1"/>
</dbReference>
<evidence type="ECO:0000313" key="5">
    <source>
        <dbReference type="Proteomes" id="UP000269721"/>
    </source>
</evidence>
<evidence type="ECO:0000256" key="2">
    <source>
        <dbReference type="SAM" id="Coils"/>
    </source>
</evidence>
<dbReference type="PANTHER" id="PTHR21549">
    <property type="entry name" value="MUTATED IN BLADDER CANCER 1"/>
    <property type="match status" value="1"/>
</dbReference>
<proteinExistence type="predicted"/>
<protein>
    <recommendedName>
        <fullName evidence="6">Coiled-coil domain-containing protein 112</fullName>
    </recommendedName>
</protein>
<dbReference type="AlphaFoldDB" id="A0A4P9WFW3"/>
<gene>
    <name evidence="4" type="ORF">BDK51DRAFT_27899</name>
</gene>
<evidence type="ECO:0000313" key="4">
    <source>
        <dbReference type="EMBL" id="RKO91554.1"/>
    </source>
</evidence>
<sequence length="537" mass="62355">MTIPQDCQDDNLRSRSPRKRLDPPSAASDDDDDHDARPSSAPARPGPSQPDLREKKDVIEALSRFRVRIHMLERELDTVTSRASVRSEFAELMEDELATHEIHPSREQKDLADRIRRMRETVRNMASHSKERRGTANFIPVLKQLMESIETGIIVFKEDQRDRYEQLLQDEKRLSQEVATMDDRIGAWEKQGSVEPAVEIPRSGETAGRDRASSDGTLLAEDYLVKHGGHYGGWDDLTHNAFVKLRQKYGANDTRFMQACISNLPCVTLETASAHEKWFRGYRKLLEAKKAAIAKWKQEKEARDIPLPDVSLPPALFVTDLVPHLVAMSKTSAMLEKEIVMQKKVKETVSERERAKRETRKMDIEKWKAERKLREVHIAQEINGERAKEREAATKRREQNERKKSTVLEYVQKRAEEQAQQRQVEEELQRVRKRMVQGHAQEELKRLAEKDAELIQKKREAVESKAREQEEKRRRLDKLRSQVEVNVERDPSRVLRSTAGFQARIESPRRDEFEAAQSGFRPNFMPKRQIPGWRKGI</sequence>
<name>A0A4P9WFW3_9FUNG</name>
<dbReference type="Proteomes" id="UP000269721">
    <property type="component" value="Unassembled WGS sequence"/>
</dbReference>
<feature type="coiled-coil region" evidence="2">
    <location>
        <begin position="154"/>
        <end position="184"/>
    </location>
</feature>
<dbReference type="OrthoDB" id="2152435at2759"/>
<dbReference type="InterPro" id="IPR039902">
    <property type="entry name" value="CCDC148/CCDC112"/>
</dbReference>
<feature type="region of interest" description="Disordered" evidence="3">
    <location>
        <begin position="1"/>
        <end position="54"/>
    </location>
</feature>
<evidence type="ECO:0008006" key="6">
    <source>
        <dbReference type="Google" id="ProtNLM"/>
    </source>
</evidence>
<feature type="region of interest" description="Disordered" evidence="3">
    <location>
        <begin position="192"/>
        <end position="214"/>
    </location>
</feature>
<accession>A0A4P9WFW3</accession>
<reference evidence="5" key="1">
    <citation type="journal article" date="2018" name="Nat. Microbiol.">
        <title>Leveraging single-cell genomics to expand the fungal tree of life.</title>
        <authorList>
            <person name="Ahrendt S.R."/>
            <person name="Quandt C.A."/>
            <person name="Ciobanu D."/>
            <person name="Clum A."/>
            <person name="Salamov A."/>
            <person name="Andreopoulos B."/>
            <person name="Cheng J.F."/>
            <person name="Woyke T."/>
            <person name="Pelin A."/>
            <person name="Henrissat B."/>
            <person name="Reynolds N.K."/>
            <person name="Benny G.L."/>
            <person name="Smith M.E."/>
            <person name="James T.Y."/>
            <person name="Grigoriev I.V."/>
        </authorList>
    </citation>
    <scope>NUCLEOTIDE SEQUENCE [LARGE SCALE GENOMIC DNA]</scope>
</reference>
<feature type="coiled-coil region" evidence="2">
    <location>
        <begin position="407"/>
        <end position="486"/>
    </location>
</feature>